<dbReference type="AlphaFoldDB" id="A0A7S3B5R6"/>
<accession>A0A7S3B5R6</accession>
<evidence type="ECO:0000313" key="1">
    <source>
        <dbReference type="EMBL" id="CAE0123484.1"/>
    </source>
</evidence>
<organism evidence="1">
    <name type="scientific">Haptolina ericina</name>
    <dbReference type="NCBI Taxonomy" id="156174"/>
    <lineage>
        <taxon>Eukaryota</taxon>
        <taxon>Haptista</taxon>
        <taxon>Haptophyta</taxon>
        <taxon>Prymnesiophyceae</taxon>
        <taxon>Prymnesiales</taxon>
        <taxon>Prymnesiaceae</taxon>
        <taxon>Haptolina</taxon>
    </lineage>
</organism>
<name>A0A7S3B5R6_9EUKA</name>
<reference evidence="1" key="1">
    <citation type="submission" date="2021-01" db="EMBL/GenBank/DDBJ databases">
        <authorList>
            <person name="Corre E."/>
            <person name="Pelletier E."/>
            <person name="Niang G."/>
            <person name="Scheremetjew M."/>
            <person name="Finn R."/>
            <person name="Kale V."/>
            <person name="Holt S."/>
            <person name="Cochrane G."/>
            <person name="Meng A."/>
            <person name="Brown T."/>
            <person name="Cohen L."/>
        </authorList>
    </citation>
    <scope>NUCLEOTIDE SEQUENCE</scope>
    <source>
        <strain evidence="1">CCMP281</strain>
    </source>
</reference>
<dbReference type="EMBL" id="HBHX01043679">
    <property type="protein sequence ID" value="CAE0123484.1"/>
    <property type="molecule type" value="Transcribed_RNA"/>
</dbReference>
<sequence>MLHVNGRLYLSEQFGDEEIGGQEDDEDEWPQARREAGRRIFVLNPKGQTLQVWKAPRRPGPRLPRAAGVRGMVIFQDELIVDTLMGNEERPTLLSLAGI</sequence>
<protein>
    <submittedName>
        <fullName evidence="1">Uncharacterized protein</fullName>
    </submittedName>
</protein>
<proteinExistence type="predicted"/>
<gene>
    <name evidence="1" type="ORF">HERI1096_LOCUS24186</name>
</gene>